<dbReference type="Pfam" id="PF20137">
    <property type="entry name" value="BubE"/>
    <property type="match status" value="1"/>
</dbReference>
<name>A0AAJ2C8M4_ACIDE</name>
<proteinExistence type="predicted"/>
<dbReference type="RefSeq" id="WP_404976651.1">
    <property type="nucleotide sequence ID" value="NZ_JAVDXS010000005.1"/>
</dbReference>
<organism evidence="1 4">
    <name type="scientific">Acidovorax delafieldii</name>
    <name type="common">Pseudomonas delafieldii</name>
    <dbReference type="NCBI Taxonomy" id="47920"/>
    <lineage>
        <taxon>Bacteria</taxon>
        <taxon>Pseudomonadati</taxon>
        <taxon>Pseudomonadota</taxon>
        <taxon>Betaproteobacteria</taxon>
        <taxon>Burkholderiales</taxon>
        <taxon>Comamonadaceae</taxon>
        <taxon>Acidovorax</taxon>
    </lineage>
</organism>
<comment type="caution">
    <text evidence="1">The sequence shown here is derived from an EMBL/GenBank/DDBJ whole genome shotgun (WGS) entry which is preliminary data.</text>
</comment>
<sequence length="120" mass="12868">MSHLAKPVRLGYGQGYEPCAVEEATHLTLNIPGPTGQLTLPVMLKGRREGTGCWTWNGSIDAPTLRPSVLTTAPPGGREGGFQCHTWITDGQAQYLDDCSHALRGQTVPLNPLEDAPCES</sequence>
<gene>
    <name evidence="1" type="ORF">J2W88_003022</name>
    <name evidence="2" type="ORF">J2W93_004591</name>
</gene>
<dbReference type="Proteomes" id="UP001249076">
    <property type="component" value="Unassembled WGS sequence"/>
</dbReference>
<dbReference type="EMBL" id="JAVDTL010000004">
    <property type="protein sequence ID" value="MDR6767741.1"/>
    <property type="molecule type" value="Genomic_DNA"/>
</dbReference>
<evidence type="ECO:0000313" key="1">
    <source>
        <dbReference type="EMBL" id="MDR6767741.1"/>
    </source>
</evidence>
<dbReference type="InterPro" id="IPR045384">
    <property type="entry name" value="DUF6527"/>
</dbReference>
<keyword evidence="3" id="KW-1185">Reference proteome</keyword>
<evidence type="ECO:0000313" key="2">
    <source>
        <dbReference type="EMBL" id="MDR6839723.1"/>
    </source>
</evidence>
<evidence type="ECO:0000313" key="3">
    <source>
        <dbReference type="Proteomes" id="UP001249076"/>
    </source>
</evidence>
<evidence type="ECO:0000313" key="4">
    <source>
        <dbReference type="Proteomes" id="UP001253458"/>
    </source>
</evidence>
<dbReference type="EMBL" id="JAVDTS010000011">
    <property type="protein sequence ID" value="MDR6839723.1"/>
    <property type="molecule type" value="Genomic_DNA"/>
</dbReference>
<protein>
    <submittedName>
        <fullName evidence="1">Uncharacterized protein</fullName>
    </submittedName>
</protein>
<dbReference type="Proteomes" id="UP001253458">
    <property type="component" value="Unassembled WGS sequence"/>
</dbReference>
<dbReference type="AlphaFoldDB" id="A0AAJ2C8M4"/>
<accession>A0AAJ2C8M4</accession>
<reference evidence="1 3" key="1">
    <citation type="submission" date="2023-07" db="EMBL/GenBank/DDBJ databases">
        <title>Sorghum-associated microbial communities from plants grown in Nebraska, USA.</title>
        <authorList>
            <person name="Schachtman D."/>
        </authorList>
    </citation>
    <scope>NUCLEOTIDE SEQUENCE</scope>
    <source>
        <strain evidence="2 3">BE105</strain>
        <strain evidence="1">BE69</strain>
    </source>
</reference>